<proteinExistence type="inferred from homology"/>
<dbReference type="InterPro" id="IPR050500">
    <property type="entry name" value="Phos_Acetyltrans/Butyryltrans"/>
</dbReference>
<dbReference type="InterPro" id="IPR042113">
    <property type="entry name" value="P_AcTrfase_dom1"/>
</dbReference>
<accession>A0ABV5X2P8</accession>
<evidence type="ECO:0000256" key="4">
    <source>
        <dbReference type="ARBA" id="ARBA00012707"/>
    </source>
</evidence>
<gene>
    <name evidence="11" type="primary">pta</name>
    <name evidence="11" type="ORF">ACFFN1_07830</name>
</gene>
<dbReference type="Proteomes" id="UP001589707">
    <property type="component" value="Unassembled WGS sequence"/>
</dbReference>
<organism evidence="11 12">
    <name type="scientific">Brevibacterium otitidis</name>
    <dbReference type="NCBI Taxonomy" id="53364"/>
    <lineage>
        <taxon>Bacteria</taxon>
        <taxon>Bacillati</taxon>
        <taxon>Actinomycetota</taxon>
        <taxon>Actinomycetes</taxon>
        <taxon>Micrococcales</taxon>
        <taxon>Brevibacteriaceae</taxon>
        <taxon>Brevibacterium</taxon>
    </lineage>
</organism>
<comment type="caution">
    <text evidence="11">The sequence shown here is derived from an EMBL/GenBank/DDBJ whole genome shotgun (WGS) entry which is preliminary data.</text>
</comment>
<dbReference type="PIRSF" id="PIRSF000428">
    <property type="entry name" value="P_Ac_trans"/>
    <property type="match status" value="1"/>
</dbReference>
<keyword evidence="7 11" id="KW-0012">Acyltransferase</keyword>
<dbReference type="NCBIfam" id="NF004167">
    <property type="entry name" value="PRK05632.1"/>
    <property type="match status" value="1"/>
</dbReference>
<evidence type="ECO:0000256" key="7">
    <source>
        <dbReference type="ARBA" id="ARBA00023315"/>
    </source>
</evidence>
<reference evidence="11 12" key="1">
    <citation type="submission" date="2024-09" db="EMBL/GenBank/DDBJ databases">
        <authorList>
            <person name="Sun Q."/>
            <person name="Mori K."/>
        </authorList>
    </citation>
    <scope>NUCLEOTIDE SEQUENCE [LARGE SCALE GENOMIC DNA]</scope>
    <source>
        <strain evidence="11 12">JCM 11683</strain>
    </source>
</reference>
<feature type="region of interest" description="Disordered" evidence="9">
    <location>
        <begin position="1"/>
        <end position="32"/>
    </location>
</feature>
<keyword evidence="6 11" id="KW-0808">Transferase</keyword>
<evidence type="ECO:0000256" key="9">
    <source>
        <dbReference type="SAM" id="MobiDB-lite"/>
    </source>
</evidence>
<dbReference type="EC" id="2.3.1.8" evidence="4"/>
<dbReference type="InterPro" id="IPR004614">
    <property type="entry name" value="P_AcTrfase"/>
</dbReference>
<keyword evidence="12" id="KW-1185">Reference proteome</keyword>
<dbReference type="InterPro" id="IPR042112">
    <property type="entry name" value="P_AcTrfase_dom2"/>
</dbReference>
<feature type="compositionally biased region" description="Low complexity" evidence="9">
    <location>
        <begin position="9"/>
        <end position="30"/>
    </location>
</feature>
<sequence length="366" mass="37684">MTTAPPQPTVTSASSPGSASAAETSPATSPGDFAERFLTGLIDQAAADRKHIILPEGDDPRVLTAAGRIADRDFCDLTILGAREAITALAGEHDIALNLDRVRTLDLNADEHQELKDELAAGYYAARQHKGISEAEAAERISAPAYAATMLVELGHADGFVSGARHTTAETIRPALEVIGTRDGVAAVSSVFLMLFGHGALVFGDCAVNPQPGPEQLAEIAAESAETARSFGLEPKVAMLSYATGTSGAGEAVDAVSEATAAVRRAHPDLPVVGPIQYDAAVHPDIAAQKLPADEVAGRANVLIFPSLEAGNITYKAVQQSSGAVAVGPVLQGMDRAVNDLSRGCTVEDIVTTVAVTAVQAQHAAG</sequence>
<dbReference type="Gene3D" id="3.40.50.10750">
    <property type="entry name" value="Isocitrate/Isopropylmalate dehydrogenase-like"/>
    <property type="match status" value="1"/>
</dbReference>
<evidence type="ECO:0000256" key="3">
    <source>
        <dbReference type="ARBA" id="ARBA00005656"/>
    </source>
</evidence>
<dbReference type="InterPro" id="IPR002505">
    <property type="entry name" value="PTA_PTB"/>
</dbReference>
<dbReference type="InterPro" id="IPR012147">
    <property type="entry name" value="P_Ac_Bu_trans"/>
</dbReference>
<dbReference type="EMBL" id="JBHMAU010000051">
    <property type="protein sequence ID" value="MFB9776311.1"/>
    <property type="molecule type" value="Genomic_DNA"/>
</dbReference>
<dbReference type="RefSeq" id="WP_376840125.1">
    <property type="nucleotide sequence ID" value="NZ_JBHMAU010000051.1"/>
</dbReference>
<evidence type="ECO:0000256" key="2">
    <source>
        <dbReference type="ARBA" id="ARBA00004989"/>
    </source>
</evidence>
<comment type="pathway">
    <text evidence="2">Metabolic intermediate biosynthesis; acetyl-CoA biosynthesis; acetyl-CoA from acetate: step 2/2.</text>
</comment>
<dbReference type="Gene3D" id="3.40.50.10950">
    <property type="match status" value="1"/>
</dbReference>
<evidence type="ECO:0000313" key="11">
    <source>
        <dbReference type="EMBL" id="MFB9776311.1"/>
    </source>
</evidence>
<dbReference type="PANTHER" id="PTHR43356:SF3">
    <property type="entry name" value="PHOSPHATE ACETYLTRANSFERASE"/>
    <property type="match status" value="1"/>
</dbReference>
<dbReference type="PANTHER" id="PTHR43356">
    <property type="entry name" value="PHOSPHATE ACETYLTRANSFERASE"/>
    <property type="match status" value="1"/>
</dbReference>
<evidence type="ECO:0000256" key="6">
    <source>
        <dbReference type="ARBA" id="ARBA00022679"/>
    </source>
</evidence>
<dbReference type="NCBIfam" id="NF007233">
    <property type="entry name" value="PRK09653.1"/>
    <property type="match status" value="1"/>
</dbReference>
<feature type="domain" description="Phosphate acetyl/butaryl transferase" evidence="10">
    <location>
        <begin position="38"/>
        <end position="358"/>
    </location>
</feature>
<evidence type="ECO:0000256" key="5">
    <source>
        <dbReference type="ARBA" id="ARBA00021528"/>
    </source>
</evidence>
<name>A0ABV5X2P8_9MICO</name>
<evidence type="ECO:0000256" key="8">
    <source>
        <dbReference type="ARBA" id="ARBA00031108"/>
    </source>
</evidence>
<dbReference type="Pfam" id="PF01515">
    <property type="entry name" value="PTA_PTB"/>
    <property type="match status" value="1"/>
</dbReference>
<dbReference type="NCBIfam" id="TIGR00651">
    <property type="entry name" value="pta"/>
    <property type="match status" value="1"/>
</dbReference>
<evidence type="ECO:0000313" key="12">
    <source>
        <dbReference type="Proteomes" id="UP001589707"/>
    </source>
</evidence>
<evidence type="ECO:0000259" key="10">
    <source>
        <dbReference type="Pfam" id="PF01515"/>
    </source>
</evidence>
<evidence type="ECO:0000256" key="1">
    <source>
        <dbReference type="ARBA" id="ARBA00000705"/>
    </source>
</evidence>
<dbReference type="GO" id="GO:0008959">
    <property type="term" value="F:phosphate acetyltransferase activity"/>
    <property type="evidence" value="ECO:0007669"/>
    <property type="project" value="UniProtKB-EC"/>
</dbReference>
<dbReference type="SUPFAM" id="SSF53659">
    <property type="entry name" value="Isocitrate/Isopropylmalate dehydrogenase-like"/>
    <property type="match status" value="1"/>
</dbReference>
<protein>
    <recommendedName>
        <fullName evidence="5">Phosphate acetyltransferase</fullName>
        <ecNumber evidence="4">2.3.1.8</ecNumber>
    </recommendedName>
    <alternativeName>
        <fullName evidence="8">Phosphotransacetylase</fullName>
    </alternativeName>
</protein>
<comment type="catalytic activity">
    <reaction evidence="1">
        <text>acetyl-CoA + phosphate = acetyl phosphate + CoA</text>
        <dbReference type="Rhea" id="RHEA:19521"/>
        <dbReference type="ChEBI" id="CHEBI:22191"/>
        <dbReference type="ChEBI" id="CHEBI:43474"/>
        <dbReference type="ChEBI" id="CHEBI:57287"/>
        <dbReference type="ChEBI" id="CHEBI:57288"/>
        <dbReference type="EC" id="2.3.1.8"/>
    </reaction>
</comment>
<comment type="similarity">
    <text evidence="3">Belongs to the phosphate acetyltransferase and butyryltransferase family.</text>
</comment>